<dbReference type="AlphaFoldDB" id="A0A7S4MFH2"/>
<dbReference type="EMBL" id="HBKP01011823">
    <property type="protein sequence ID" value="CAE2218850.1"/>
    <property type="molecule type" value="Transcribed_RNA"/>
</dbReference>
<gene>
    <name evidence="2" type="ORF">VSP0166_LOCUS8272</name>
</gene>
<feature type="region of interest" description="Disordered" evidence="1">
    <location>
        <begin position="342"/>
        <end position="406"/>
    </location>
</feature>
<evidence type="ECO:0000313" key="2">
    <source>
        <dbReference type="EMBL" id="CAE2218850.1"/>
    </source>
</evidence>
<name>A0A7S4MFH2_9EUKA</name>
<organism evidence="2">
    <name type="scientific">Vannella robusta</name>
    <dbReference type="NCBI Taxonomy" id="1487602"/>
    <lineage>
        <taxon>Eukaryota</taxon>
        <taxon>Amoebozoa</taxon>
        <taxon>Discosea</taxon>
        <taxon>Flabellinia</taxon>
        <taxon>Vannellidae</taxon>
        <taxon>Vannella</taxon>
    </lineage>
</organism>
<reference evidence="2" key="1">
    <citation type="submission" date="2021-01" db="EMBL/GenBank/DDBJ databases">
        <authorList>
            <person name="Corre E."/>
            <person name="Pelletier E."/>
            <person name="Niang G."/>
            <person name="Scheremetjew M."/>
            <person name="Finn R."/>
            <person name="Kale V."/>
            <person name="Holt S."/>
            <person name="Cochrane G."/>
            <person name="Meng A."/>
            <person name="Brown T."/>
            <person name="Cohen L."/>
        </authorList>
    </citation>
    <scope>NUCLEOTIDE SEQUENCE</scope>
    <source>
        <strain evidence="2">DIVA3 518/3/11/1/6</strain>
    </source>
</reference>
<sequence>MTDQRNSFCERCYVPKEVVLWCVEKTYGTQYGGFRDITVTHSASHTTVTYSDSFPLDRKVLFASKIIYKPMVYREIRTSDPRSSYLVDLVANWNRENNEKAIAVFEDSGLKDSILCVASLDAGLFMQFIDRFHDATKPPQQTTQIVGYEAFQRGSEYRIERGLLWVDPLQWKFIEEWRQDLWHELSEDSYNPLKHQLSVNRVPQYITKQILQTLDRLTCHALPISKDDSSFYAETCKHTLDHNDITECIVGTQEEFDTVWLIGYHEVIEQAEKALNIIQQRYCKSIALNMSQQKRLKRQQEPSQQELRSTLNLKSETVFINYNAGDDHVIIESFFEKDLTARPKTREVNPPGDSLESPKRQVKASTKRPKTRGVNIPTRGSPESSNCQVKASTERPKTKGVNIPTGVGNTREVKVSEQEKSWFVKKITETWGSVSVDASKKRSHLFIL</sequence>
<feature type="compositionally biased region" description="Polar residues" evidence="1">
    <location>
        <begin position="381"/>
        <end position="391"/>
    </location>
</feature>
<feature type="compositionally biased region" description="Basic residues" evidence="1">
    <location>
        <begin position="360"/>
        <end position="371"/>
    </location>
</feature>
<evidence type="ECO:0000256" key="1">
    <source>
        <dbReference type="SAM" id="MobiDB-lite"/>
    </source>
</evidence>
<proteinExistence type="predicted"/>
<protein>
    <submittedName>
        <fullName evidence="2">Uncharacterized protein</fullName>
    </submittedName>
</protein>
<accession>A0A7S4MFH2</accession>